<proteinExistence type="predicted"/>
<feature type="transmembrane region" description="Helical" evidence="1">
    <location>
        <begin position="69"/>
        <end position="90"/>
    </location>
</feature>
<dbReference type="GO" id="GO:0034220">
    <property type="term" value="P:monoatomic ion transmembrane transport"/>
    <property type="evidence" value="ECO:0007669"/>
    <property type="project" value="UniProtKB-KW"/>
</dbReference>
<keyword evidence="1" id="KW-0472">Membrane</keyword>
<feature type="domain" description="Potassium channel" evidence="2">
    <location>
        <begin position="139"/>
        <end position="218"/>
    </location>
</feature>
<evidence type="ECO:0000313" key="4">
    <source>
        <dbReference type="Proteomes" id="UP001207918"/>
    </source>
</evidence>
<dbReference type="Gene3D" id="1.10.287.70">
    <property type="match status" value="1"/>
</dbReference>
<dbReference type="SUPFAM" id="SSF81324">
    <property type="entry name" value="Voltage-gated potassium channels"/>
    <property type="match status" value="2"/>
</dbReference>
<keyword evidence="4" id="KW-1185">Reference proteome</keyword>
<keyword evidence="3" id="KW-0813">Transport</keyword>
<feature type="transmembrane region" description="Helical" evidence="1">
    <location>
        <begin position="194"/>
        <end position="215"/>
    </location>
</feature>
<accession>A0ABT3PPF7</accession>
<evidence type="ECO:0000256" key="1">
    <source>
        <dbReference type="SAM" id="Phobius"/>
    </source>
</evidence>
<organism evidence="3 4">
    <name type="scientific">Fodinibius salsisoli</name>
    <dbReference type="NCBI Taxonomy" id="2820877"/>
    <lineage>
        <taxon>Bacteria</taxon>
        <taxon>Pseudomonadati</taxon>
        <taxon>Balneolota</taxon>
        <taxon>Balneolia</taxon>
        <taxon>Balneolales</taxon>
        <taxon>Balneolaceae</taxon>
        <taxon>Fodinibius</taxon>
    </lineage>
</organism>
<keyword evidence="1" id="KW-0812">Transmembrane</keyword>
<feature type="transmembrane region" description="Helical" evidence="1">
    <location>
        <begin position="37"/>
        <end position="57"/>
    </location>
</feature>
<dbReference type="RefSeq" id="WP_265766511.1">
    <property type="nucleotide sequence ID" value="NZ_JAGGJA010000008.1"/>
</dbReference>
<keyword evidence="1" id="KW-1133">Transmembrane helix</keyword>
<dbReference type="Pfam" id="PF07885">
    <property type="entry name" value="Ion_trans_2"/>
    <property type="match status" value="1"/>
</dbReference>
<feature type="transmembrane region" description="Helical" evidence="1">
    <location>
        <begin position="12"/>
        <end position="31"/>
    </location>
</feature>
<feature type="transmembrane region" description="Helical" evidence="1">
    <location>
        <begin position="127"/>
        <end position="148"/>
    </location>
</feature>
<feature type="transmembrane region" description="Helical" evidence="1">
    <location>
        <begin position="96"/>
        <end position="115"/>
    </location>
</feature>
<feature type="transmembrane region" description="Helical" evidence="1">
    <location>
        <begin position="160"/>
        <end position="182"/>
    </location>
</feature>
<evidence type="ECO:0000259" key="2">
    <source>
        <dbReference type="Pfam" id="PF07885"/>
    </source>
</evidence>
<name>A0ABT3PPF7_9BACT</name>
<dbReference type="EMBL" id="JAGGJA010000008">
    <property type="protein sequence ID" value="MCW9707721.1"/>
    <property type="molecule type" value="Genomic_DNA"/>
</dbReference>
<dbReference type="Proteomes" id="UP001207918">
    <property type="component" value="Unassembled WGS sequence"/>
</dbReference>
<gene>
    <name evidence="3" type="ORF">J6I44_12710</name>
</gene>
<comment type="caution">
    <text evidence="3">The sequence shown here is derived from an EMBL/GenBank/DDBJ whole genome shotgun (WGS) entry which is preliminary data.</text>
</comment>
<sequence length="230" mass="26329">MRLPTLGILQRRKYEILLIALVAHLFIGIFLRDLTFYARVIWPINMLILGLACVGIFQEKGYWRNMIKNILLLIVFALPLGLPFVTHVPFAMQVLSLLYVIFFAYIFFEIMRFLIRPGYINVDIISASACGYFLLIEISVFLLQFFFYRNPESFVNISTSSIAATYMDLVYFSSIIFTTIGFGDVTPTVYYTELIVSLLGIIGHFYTVVLVGIMISKFSSETDTGFHIPD</sequence>
<keyword evidence="3" id="KW-0406">Ion transport</keyword>
<reference evidence="3 4" key="1">
    <citation type="submission" date="2021-03" db="EMBL/GenBank/DDBJ databases">
        <title>Aliifodinibius sp. nov., a new bacterium isolated from saline soil.</title>
        <authorList>
            <person name="Galisteo C."/>
            <person name="De La Haba R."/>
            <person name="Sanchez-Porro C."/>
            <person name="Ventosa A."/>
        </authorList>
    </citation>
    <scope>NUCLEOTIDE SEQUENCE [LARGE SCALE GENOMIC DNA]</scope>
    <source>
        <strain evidence="3 4">1BSP15-2V2</strain>
    </source>
</reference>
<dbReference type="InterPro" id="IPR013099">
    <property type="entry name" value="K_chnl_dom"/>
</dbReference>
<evidence type="ECO:0000313" key="3">
    <source>
        <dbReference type="EMBL" id="MCW9707721.1"/>
    </source>
</evidence>
<keyword evidence="3" id="KW-0407">Ion channel</keyword>
<protein>
    <submittedName>
        <fullName evidence="3">Two pore domain potassium channel family protein</fullName>
    </submittedName>
</protein>